<proteinExistence type="predicted"/>
<keyword evidence="7" id="KW-1185">Reference proteome</keyword>
<feature type="DNA-binding region" description="OmpR/PhoB-type" evidence="4">
    <location>
        <begin position="1"/>
        <end position="91"/>
    </location>
</feature>
<feature type="domain" description="OmpR/PhoB-type" evidence="5">
    <location>
        <begin position="1"/>
        <end position="91"/>
    </location>
</feature>
<keyword evidence="1" id="KW-0805">Transcription regulation</keyword>
<evidence type="ECO:0000259" key="5">
    <source>
        <dbReference type="PROSITE" id="PS51755"/>
    </source>
</evidence>
<accession>A0ABS6UK97</accession>
<name>A0ABS6UK97_9PSEU</name>
<dbReference type="SMART" id="SM00862">
    <property type="entry name" value="Trans_reg_C"/>
    <property type="match status" value="1"/>
</dbReference>
<dbReference type="PANTHER" id="PTHR35807">
    <property type="entry name" value="TRANSCRIPTIONAL REGULATOR REDD-RELATED"/>
    <property type="match status" value="1"/>
</dbReference>
<evidence type="ECO:0000256" key="1">
    <source>
        <dbReference type="ARBA" id="ARBA00023015"/>
    </source>
</evidence>
<dbReference type="EMBL" id="JADQDF010000001">
    <property type="protein sequence ID" value="MBW0132298.1"/>
    <property type="molecule type" value="Genomic_DNA"/>
</dbReference>
<evidence type="ECO:0000313" key="7">
    <source>
        <dbReference type="Proteomes" id="UP000694300"/>
    </source>
</evidence>
<keyword evidence="3" id="KW-0804">Transcription</keyword>
<dbReference type="SMART" id="SM01043">
    <property type="entry name" value="BTAD"/>
    <property type="match status" value="1"/>
</dbReference>
<comment type="caution">
    <text evidence="6">The sequence shown here is derived from an EMBL/GenBank/DDBJ whole genome shotgun (WGS) entry which is preliminary data.</text>
</comment>
<dbReference type="RefSeq" id="WP_218593906.1">
    <property type="nucleotide sequence ID" value="NZ_JADQDE010000369.1"/>
</dbReference>
<dbReference type="InterPro" id="IPR041664">
    <property type="entry name" value="AAA_16"/>
</dbReference>
<evidence type="ECO:0000313" key="6">
    <source>
        <dbReference type="EMBL" id="MBW0132298.1"/>
    </source>
</evidence>
<dbReference type="Pfam" id="PF03704">
    <property type="entry name" value="BTAD"/>
    <property type="match status" value="1"/>
</dbReference>
<evidence type="ECO:0000256" key="2">
    <source>
        <dbReference type="ARBA" id="ARBA00023125"/>
    </source>
</evidence>
<dbReference type="Proteomes" id="UP000694300">
    <property type="component" value="Unassembled WGS sequence"/>
</dbReference>
<dbReference type="PROSITE" id="PS51755">
    <property type="entry name" value="OMPR_PHOB"/>
    <property type="match status" value="1"/>
</dbReference>
<dbReference type="InterPro" id="IPR051677">
    <property type="entry name" value="AfsR-DnrI-RedD_regulator"/>
</dbReference>
<dbReference type="InterPro" id="IPR003593">
    <property type="entry name" value="AAA+_ATPase"/>
</dbReference>
<dbReference type="PANTHER" id="PTHR35807:SF1">
    <property type="entry name" value="TRANSCRIPTIONAL REGULATOR REDD"/>
    <property type="match status" value="1"/>
</dbReference>
<sequence>MALRLLGPVEVLGRDGAVRPVGPKERCLLAVLAVHRGEVVAEDRLVDALWQGDPPRTAAKTLQNYVLHLRRALDGGGVAIRTRAPGYLLDAPDTDAPDTDAALAEEGIGAGRRALARGDHAGALTALDGALALWRGPGLEEFADRPFARTAAARLAELRASAAEDRVAALLALGRHREAVAALEAVVADHPLRERGWAQLMLALYRDGRQAEALEVHRRLRAVLADELGVEPGPEVRALHAAVLAHDPALAAPAAAGGRGTFVGRERELGALRAHVAEAAAGRGGVVLVRGEPGIGKTRLLAELASAARAGGACVLTGRCPEGGALPFHPFAEALGRHGDDGDDDPAVAALVPAGAPASPSEGLRPDELRTRLLDAVARRVVALAATAPLVLLLDDLHWADSGTVAMLRHTARVTAREPVLVVVAYRGEEVDARHPLTDALGALRSEAECRELRLSGIDGAALACLLGDTAGAPVAAELVAAVRAETDGNPFLAREIVRHLHDDGVLRPDGEGRLGTDLPLAAVPEGVRQVIARRRARLPARAGRLLDAAAGIEGPFPFEPVRAVAGLDDAEALAALDDLLGVGLVVPDTRPDRYDFTHALIRHAVHRELNPSRRLRLHRDLAAALEDARRVGVRVAAAEVATQYHRAAGLPGAEAGVGPALEAAEQARRTGAHDEHAAFLRAALDLLPGGDEREPDLRARLAVALAWALRFDEAVDAARVVGRPAVAAEVASALAQAGSNRHAWSLAPAALGAVTGPDGPDAVTWASLTLLDLDRREAADADHPGIPLDLPGRRDALRVLLRSGRLAGRGDLARYAVAAVHGSRAAIPAEAADDPTVAAFLVGDYASAVPLFERDAAVAEAAGQLALEVYCRAGAARCRVALGDLDGGAEVIDHVHGLVARLPGLGPGWQLLHHEGAQDALAMARDDHWPERMAAFARWREPVPDRHWGSAAIDAISARAEARMGRTTTALGLLGRPVRALRDGPAWAPNYARTACEVAEVLWLLGRRDHLAVVERALRERVLPADFRFPMTDARHAVARLCALDGRRDEARRWFDAARTVLDAQGALPLRAVVDHDEGLMHARAGDDRRAAPLLDGAAAAFSRLGMPGWERRAAAASR</sequence>
<protein>
    <submittedName>
        <fullName evidence="6">AAA family ATPase</fullName>
    </submittedName>
</protein>
<gene>
    <name evidence="6" type="ORF">I4I82_32135</name>
</gene>
<dbReference type="InterPro" id="IPR001867">
    <property type="entry name" value="OmpR/PhoB-type_DNA-bd"/>
</dbReference>
<dbReference type="Pfam" id="PF13191">
    <property type="entry name" value="AAA_16"/>
    <property type="match status" value="1"/>
</dbReference>
<dbReference type="InterPro" id="IPR005158">
    <property type="entry name" value="BTAD"/>
</dbReference>
<dbReference type="Pfam" id="PF00486">
    <property type="entry name" value="Trans_reg_C"/>
    <property type="match status" value="1"/>
</dbReference>
<dbReference type="SMART" id="SM00382">
    <property type="entry name" value="AAA"/>
    <property type="match status" value="1"/>
</dbReference>
<evidence type="ECO:0000256" key="3">
    <source>
        <dbReference type="ARBA" id="ARBA00023163"/>
    </source>
</evidence>
<dbReference type="CDD" id="cd15831">
    <property type="entry name" value="BTAD"/>
    <property type="match status" value="1"/>
</dbReference>
<evidence type="ECO:0000256" key="4">
    <source>
        <dbReference type="PROSITE-ProRule" id="PRU01091"/>
    </source>
</evidence>
<organism evidence="6 7">
    <name type="scientific">Pseudonocardia oceani</name>
    <dbReference type="NCBI Taxonomy" id="2792013"/>
    <lineage>
        <taxon>Bacteria</taxon>
        <taxon>Bacillati</taxon>
        <taxon>Actinomycetota</taxon>
        <taxon>Actinomycetes</taxon>
        <taxon>Pseudonocardiales</taxon>
        <taxon>Pseudonocardiaceae</taxon>
        <taxon>Pseudonocardia</taxon>
    </lineage>
</organism>
<reference evidence="6 7" key="1">
    <citation type="submission" date="2020-11" db="EMBL/GenBank/DDBJ databases">
        <title>Pseudonocardia abyssalis sp. nov. and Pseudonocardia oceani sp. nov., description and phylogenomic analysis of two novel actinomycetes isolated from the deep Southern Ocean.</title>
        <authorList>
            <person name="Parra J."/>
        </authorList>
    </citation>
    <scope>NUCLEOTIDE SEQUENCE [LARGE SCALE GENOMIC DNA]</scope>
    <source>
        <strain evidence="7">KRD185</strain>
    </source>
</reference>
<keyword evidence="2 4" id="KW-0238">DNA-binding</keyword>